<comment type="caution">
    <text evidence="2">The sequence shown here is derived from an EMBL/GenBank/DDBJ whole genome shotgun (WGS) entry which is preliminary data.</text>
</comment>
<name>A0A4C1VWG6_EUMVA</name>
<reference evidence="2 3" key="1">
    <citation type="journal article" date="2019" name="Commun. Biol.">
        <title>The bagworm genome reveals a unique fibroin gene that provides high tensile strength.</title>
        <authorList>
            <person name="Kono N."/>
            <person name="Nakamura H."/>
            <person name="Ohtoshi R."/>
            <person name="Tomita M."/>
            <person name="Numata K."/>
            <person name="Arakawa K."/>
        </authorList>
    </citation>
    <scope>NUCLEOTIDE SEQUENCE [LARGE SCALE GENOMIC DNA]</scope>
</reference>
<protein>
    <submittedName>
        <fullName evidence="2">Uncharacterized protein</fullName>
    </submittedName>
</protein>
<accession>A0A4C1VWG6</accession>
<dbReference type="AlphaFoldDB" id="A0A4C1VWG6"/>
<organism evidence="2 3">
    <name type="scientific">Eumeta variegata</name>
    <name type="common">Bagworm moth</name>
    <name type="synonym">Eumeta japonica</name>
    <dbReference type="NCBI Taxonomy" id="151549"/>
    <lineage>
        <taxon>Eukaryota</taxon>
        <taxon>Metazoa</taxon>
        <taxon>Ecdysozoa</taxon>
        <taxon>Arthropoda</taxon>
        <taxon>Hexapoda</taxon>
        <taxon>Insecta</taxon>
        <taxon>Pterygota</taxon>
        <taxon>Neoptera</taxon>
        <taxon>Endopterygota</taxon>
        <taxon>Lepidoptera</taxon>
        <taxon>Glossata</taxon>
        <taxon>Ditrysia</taxon>
        <taxon>Tineoidea</taxon>
        <taxon>Psychidae</taxon>
        <taxon>Oiketicinae</taxon>
        <taxon>Eumeta</taxon>
    </lineage>
</organism>
<dbReference type="EMBL" id="BGZK01000430">
    <property type="protein sequence ID" value="GBP43151.1"/>
    <property type="molecule type" value="Genomic_DNA"/>
</dbReference>
<evidence type="ECO:0000256" key="1">
    <source>
        <dbReference type="SAM" id="MobiDB-lite"/>
    </source>
</evidence>
<gene>
    <name evidence="2" type="ORF">EVAR_40592_1</name>
</gene>
<feature type="region of interest" description="Disordered" evidence="1">
    <location>
        <begin position="16"/>
        <end position="46"/>
    </location>
</feature>
<keyword evidence="3" id="KW-1185">Reference proteome</keyword>
<sequence length="79" mass="8743">MLARLKRFVSPSTRIGGLERAHSTTSAGHAPITIEGGYTLSPPRQPGEDWELMKTVVIKRLTTPARLQLVRQPTSRHAL</sequence>
<dbReference type="Proteomes" id="UP000299102">
    <property type="component" value="Unassembled WGS sequence"/>
</dbReference>
<evidence type="ECO:0000313" key="2">
    <source>
        <dbReference type="EMBL" id="GBP43151.1"/>
    </source>
</evidence>
<proteinExistence type="predicted"/>
<evidence type="ECO:0000313" key="3">
    <source>
        <dbReference type="Proteomes" id="UP000299102"/>
    </source>
</evidence>